<gene>
    <name evidence="6" type="primary">ruvA</name>
    <name evidence="8" type="ORF">JOC73_000385</name>
</gene>
<dbReference type="HAMAP" id="MF_00031">
    <property type="entry name" value="DNA_HJ_migration_RuvA"/>
    <property type="match status" value="1"/>
</dbReference>
<dbReference type="InterPro" id="IPR013849">
    <property type="entry name" value="DNA_helicase_Holl-junc_RuvA_I"/>
</dbReference>
<comment type="caution">
    <text evidence="6">Lacks conserved residue(s) required for the propagation of feature annotation.</text>
</comment>
<keyword evidence="1 6" id="KW-0963">Cytoplasm</keyword>
<dbReference type="InterPro" id="IPR036267">
    <property type="entry name" value="RuvA_C_sf"/>
</dbReference>
<evidence type="ECO:0000256" key="5">
    <source>
        <dbReference type="ARBA" id="ARBA00023204"/>
    </source>
</evidence>
<dbReference type="Gene3D" id="1.10.8.10">
    <property type="entry name" value="DNA helicase RuvA subunit, C-terminal domain"/>
    <property type="match status" value="1"/>
</dbReference>
<dbReference type="Proteomes" id="UP001314796">
    <property type="component" value="Unassembled WGS sequence"/>
</dbReference>
<keyword evidence="4 6" id="KW-0233">DNA recombination</keyword>
<dbReference type="GO" id="GO:0016787">
    <property type="term" value="F:hydrolase activity"/>
    <property type="evidence" value="ECO:0007669"/>
    <property type="project" value="UniProtKB-KW"/>
</dbReference>
<keyword evidence="8" id="KW-0067">ATP-binding</keyword>
<keyword evidence="8" id="KW-0347">Helicase</keyword>
<name>A0ABS2NLR4_9FIRM</name>
<dbReference type="InterPro" id="IPR010994">
    <property type="entry name" value="RuvA_2-like"/>
</dbReference>
<evidence type="ECO:0000313" key="8">
    <source>
        <dbReference type="EMBL" id="MBM7613876.1"/>
    </source>
</evidence>
<dbReference type="Pfam" id="PF14520">
    <property type="entry name" value="HHH_5"/>
    <property type="match status" value="1"/>
</dbReference>
<keyword evidence="8" id="KW-0378">Hydrolase</keyword>
<dbReference type="InterPro" id="IPR000085">
    <property type="entry name" value="RuvA"/>
</dbReference>
<evidence type="ECO:0000256" key="6">
    <source>
        <dbReference type="HAMAP-Rule" id="MF_00031"/>
    </source>
</evidence>
<keyword evidence="2 6" id="KW-0227">DNA damage</keyword>
<keyword evidence="5 6" id="KW-0234">DNA repair</keyword>
<comment type="function">
    <text evidence="6">The RuvA-RuvB-RuvC complex processes Holliday junction (HJ) DNA during genetic recombination and DNA repair, while the RuvA-RuvB complex plays an important role in the rescue of blocked DNA replication forks via replication fork reversal (RFR). RuvA specifically binds to HJ cruciform DNA, conferring on it an open structure. The RuvB hexamer acts as an ATP-dependent pump, pulling dsDNA into and through the RuvAB complex. HJ branch migration allows RuvC to scan DNA until it finds its consensus sequence, where it cleaves and resolves the cruciform DNA.</text>
</comment>
<evidence type="ECO:0000256" key="4">
    <source>
        <dbReference type="ARBA" id="ARBA00023172"/>
    </source>
</evidence>
<dbReference type="RefSeq" id="WP_204400165.1">
    <property type="nucleotide sequence ID" value="NZ_JAFBEE010000002.1"/>
</dbReference>
<proteinExistence type="inferred from homology"/>
<dbReference type="Gene3D" id="2.40.50.140">
    <property type="entry name" value="Nucleic acid-binding proteins"/>
    <property type="match status" value="1"/>
</dbReference>
<comment type="caution">
    <text evidence="8">The sequence shown here is derived from an EMBL/GenBank/DDBJ whole genome shotgun (WGS) entry which is preliminary data.</text>
</comment>
<dbReference type="Pfam" id="PF07499">
    <property type="entry name" value="RuvA_C"/>
    <property type="match status" value="1"/>
</dbReference>
<accession>A0ABS2NLR4</accession>
<evidence type="ECO:0000256" key="2">
    <source>
        <dbReference type="ARBA" id="ARBA00022763"/>
    </source>
</evidence>
<evidence type="ECO:0000256" key="1">
    <source>
        <dbReference type="ARBA" id="ARBA00022490"/>
    </source>
</evidence>
<dbReference type="SUPFAM" id="SSF50249">
    <property type="entry name" value="Nucleic acid-binding proteins"/>
    <property type="match status" value="1"/>
</dbReference>
<reference evidence="8 9" key="1">
    <citation type="submission" date="2021-01" db="EMBL/GenBank/DDBJ databases">
        <title>Genomic Encyclopedia of Type Strains, Phase IV (KMG-IV): sequencing the most valuable type-strain genomes for metagenomic binning, comparative biology and taxonomic classification.</title>
        <authorList>
            <person name="Goeker M."/>
        </authorList>
    </citation>
    <scope>NUCLEOTIDE SEQUENCE [LARGE SCALE GENOMIC DNA]</scope>
    <source>
        <strain evidence="8 9">DSM 25890</strain>
    </source>
</reference>
<dbReference type="CDD" id="cd14332">
    <property type="entry name" value="UBA_RuvA_C"/>
    <property type="match status" value="1"/>
</dbReference>
<feature type="domain" description="Helix-hairpin-helix DNA-binding motif class 1" evidence="7">
    <location>
        <begin position="107"/>
        <end position="126"/>
    </location>
</feature>
<feature type="region of interest" description="Domain III" evidence="6">
    <location>
        <begin position="154"/>
        <end position="197"/>
    </location>
</feature>
<protein>
    <recommendedName>
        <fullName evidence="6">Holliday junction branch migration complex subunit RuvA</fullName>
    </recommendedName>
</protein>
<organism evidence="8 9">
    <name type="scientific">Alkaliphilus hydrothermalis</name>
    <dbReference type="NCBI Taxonomy" id="1482730"/>
    <lineage>
        <taxon>Bacteria</taxon>
        <taxon>Bacillati</taxon>
        <taxon>Bacillota</taxon>
        <taxon>Clostridia</taxon>
        <taxon>Peptostreptococcales</taxon>
        <taxon>Natronincolaceae</taxon>
        <taxon>Alkaliphilus</taxon>
    </lineage>
</organism>
<evidence type="ECO:0000313" key="9">
    <source>
        <dbReference type="Proteomes" id="UP001314796"/>
    </source>
</evidence>
<keyword evidence="3 6" id="KW-0238">DNA-binding</keyword>
<comment type="subcellular location">
    <subcellularLocation>
        <location evidence="6">Cytoplasm</location>
    </subcellularLocation>
</comment>
<dbReference type="Gene3D" id="1.10.150.20">
    <property type="entry name" value="5' to 3' exonuclease, C-terminal subdomain"/>
    <property type="match status" value="1"/>
</dbReference>
<dbReference type="InterPro" id="IPR012340">
    <property type="entry name" value="NA-bd_OB-fold"/>
</dbReference>
<dbReference type="SUPFAM" id="SSF47781">
    <property type="entry name" value="RuvA domain 2-like"/>
    <property type="match status" value="1"/>
</dbReference>
<dbReference type="NCBIfam" id="TIGR00084">
    <property type="entry name" value="ruvA"/>
    <property type="match status" value="1"/>
</dbReference>
<dbReference type="InterPro" id="IPR003583">
    <property type="entry name" value="Hlx-hairpin-Hlx_DNA-bd_motif"/>
</dbReference>
<dbReference type="Pfam" id="PF01330">
    <property type="entry name" value="RuvA_N"/>
    <property type="match status" value="1"/>
</dbReference>
<sequence length="197" mass="21816">MFEYIKGNVAEILLDKIILETNGIGYRINSTMNSAGQVKKGDFAQIFTYMVVREDEISLYGFTSRRELEYFKLLISVSKIGPKVAAAILSTYSPEKLGACIVNKDINSISKAPGVGKKTAERIVLELKDKVKETPLETMGMGLMVAEVDCKPDHEVLEALMALGYTKVEGEKAIKAVYTETASAEELIKKALKWLVR</sequence>
<dbReference type="GO" id="GO:0003678">
    <property type="term" value="F:DNA helicase activity"/>
    <property type="evidence" value="ECO:0007669"/>
    <property type="project" value="UniProtKB-EC"/>
</dbReference>
<comment type="subunit">
    <text evidence="6">Homotetramer. Forms an RuvA(8)-RuvB(12)-Holliday junction (HJ) complex. HJ DNA is sandwiched between 2 RuvA tetramers; dsDNA enters through RuvA and exits via RuvB. An RuvB hexamer assembles on each DNA strand where it exits the tetramer. Each RuvB hexamer is contacted by two RuvA subunits (via domain III) on 2 adjacent RuvB subunits; this complex drives branch migration. In the full resolvosome a probable DNA-RuvA(4)-RuvB(12)-RuvC(2) complex forms which resolves the HJ.</text>
</comment>
<dbReference type="SMART" id="SM00278">
    <property type="entry name" value="HhH1"/>
    <property type="match status" value="2"/>
</dbReference>
<keyword evidence="8" id="KW-0547">Nucleotide-binding</keyword>
<feature type="domain" description="Helix-hairpin-helix DNA-binding motif class 1" evidence="7">
    <location>
        <begin position="72"/>
        <end position="91"/>
    </location>
</feature>
<evidence type="ECO:0000256" key="3">
    <source>
        <dbReference type="ARBA" id="ARBA00023125"/>
    </source>
</evidence>
<dbReference type="InterPro" id="IPR011114">
    <property type="entry name" value="RuvA_C"/>
</dbReference>
<keyword evidence="9" id="KW-1185">Reference proteome</keyword>
<comment type="domain">
    <text evidence="6">Has three domains with a flexible linker between the domains II and III and assumes an 'L' shape. Domain III is highly mobile and contacts RuvB.</text>
</comment>
<dbReference type="EMBL" id="JAFBEE010000002">
    <property type="protein sequence ID" value="MBM7613876.1"/>
    <property type="molecule type" value="Genomic_DNA"/>
</dbReference>
<evidence type="ECO:0000259" key="7">
    <source>
        <dbReference type="SMART" id="SM00278"/>
    </source>
</evidence>
<comment type="similarity">
    <text evidence="6">Belongs to the RuvA family.</text>
</comment>
<dbReference type="SUPFAM" id="SSF46929">
    <property type="entry name" value="DNA helicase RuvA subunit, C-terminal domain"/>
    <property type="match status" value="1"/>
</dbReference>